<dbReference type="OrthoDB" id="938897at2"/>
<keyword evidence="1" id="KW-0732">Signal</keyword>
<feature type="signal peptide" evidence="1">
    <location>
        <begin position="1"/>
        <end position="25"/>
    </location>
</feature>
<dbReference type="STRING" id="1166018.FAES_1158"/>
<dbReference type="SUPFAM" id="SSF56988">
    <property type="entry name" value="Anthrax protective antigen"/>
    <property type="match status" value="1"/>
</dbReference>
<evidence type="ECO:0000313" key="3">
    <source>
        <dbReference type="Proteomes" id="UP000011058"/>
    </source>
</evidence>
<evidence type="ECO:0008006" key="4">
    <source>
        <dbReference type="Google" id="ProtNLM"/>
    </source>
</evidence>
<accession>I0K4W5</accession>
<dbReference type="AlphaFoldDB" id="I0K4W5"/>
<dbReference type="eggNOG" id="COG2010">
    <property type="taxonomic scope" value="Bacteria"/>
</dbReference>
<dbReference type="EMBL" id="HE796683">
    <property type="protein sequence ID" value="CCG99168.1"/>
    <property type="molecule type" value="Genomic_DNA"/>
</dbReference>
<feature type="chain" id="PRO_5003630243" description="PA14 domain-containing protein" evidence="1">
    <location>
        <begin position="26"/>
        <end position="520"/>
    </location>
</feature>
<dbReference type="KEGG" id="fae:FAES_1158"/>
<keyword evidence="3" id="KW-1185">Reference proteome</keyword>
<gene>
    <name evidence="2" type="ORF">FAES_1158</name>
</gene>
<evidence type="ECO:0000313" key="2">
    <source>
        <dbReference type="EMBL" id="CCG99168.1"/>
    </source>
</evidence>
<proteinExistence type="predicted"/>
<reference evidence="2 3" key="1">
    <citation type="journal article" date="2012" name="J. Bacteriol.">
        <title>Genome Sequence of Fibrella aestuarina BUZ 2T, a Filamentous Marine Bacterium.</title>
        <authorList>
            <person name="Filippini M."/>
            <person name="Qi W."/>
            <person name="Blom J."/>
            <person name="Goesmann A."/>
            <person name="Smits T.H."/>
            <person name="Bagheri H.C."/>
        </authorList>
    </citation>
    <scope>NUCLEOTIDE SEQUENCE [LARGE SCALE GENOMIC DNA]</scope>
    <source>
        <strain evidence="3">BUZ 2T</strain>
    </source>
</reference>
<sequence>MINKSFIAAGAFWACVCLLATPTVAQTQTVDAGKPLVLTTQPADFLLQFDWMPTNGATPMLTLSNGQAIPLQNGKVGKLPGLWQTVSLSYQAARKGMPPMLNKLLINGVTVQEGANLIAGKGGNQPVQLTVNNGSATVRNVVVRPLADRSVANWAGPVTYKLYKGSFENRAELDKQKPVKTDTDAGINYNVSYGQSGRFTILYDGKLNVPAAGDYILDLQMGGVAGVWVDGKPVIQMTYRDLVDPVSQPINLSAGTHDVQVAFARSWPAPGLGLFISQPDTRPQPLHVSGSLPEVTPISTMLAQPEPRPTLIRSFIQMPGEVSKRTHALSVGSQTGMHYSVDLNQMALLMAWKGDFADVTQMWYERGEPQLLQSAGTTVRPAPRTALAPLANTDAAWPDSLGTNVLQYKGLVLDKEGNPTAEYTLAGATVRDQIRASANALARTLTINGTASSPLYCRLAASKNIEAVGKGVYAIDDRSYFVRLDPKAPASIRQSGGKQELVMPVALKNGNATVSYSLEF</sequence>
<protein>
    <recommendedName>
        <fullName evidence="4">PA14 domain-containing protein</fullName>
    </recommendedName>
</protein>
<dbReference type="PATRIC" id="fig|1166018.3.peg.2880"/>
<evidence type="ECO:0000256" key="1">
    <source>
        <dbReference type="SAM" id="SignalP"/>
    </source>
</evidence>
<dbReference type="Gene3D" id="2.60.120.380">
    <property type="match status" value="1"/>
</dbReference>
<name>I0K4W5_9BACT</name>
<organism evidence="2 3">
    <name type="scientific">Fibrella aestuarina BUZ 2</name>
    <dbReference type="NCBI Taxonomy" id="1166018"/>
    <lineage>
        <taxon>Bacteria</taxon>
        <taxon>Pseudomonadati</taxon>
        <taxon>Bacteroidota</taxon>
        <taxon>Cytophagia</taxon>
        <taxon>Cytophagales</taxon>
        <taxon>Spirosomataceae</taxon>
        <taxon>Fibrella</taxon>
    </lineage>
</organism>
<dbReference type="Proteomes" id="UP000011058">
    <property type="component" value="Chromosome"/>
</dbReference>
<dbReference type="HOGENOM" id="CLU_471639_0_0_10"/>
<dbReference type="RefSeq" id="WP_015330268.1">
    <property type="nucleotide sequence ID" value="NC_020054.1"/>
</dbReference>